<keyword evidence="2" id="KW-1185">Reference proteome</keyword>
<gene>
    <name evidence="1" type="ORF">GCM10025863_28850</name>
</gene>
<reference evidence="2" key="1">
    <citation type="journal article" date="2019" name="Int. J. Syst. Evol. Microbiol.">
        <title>The Global Catalogue of Microorganisms (GCM) 10K type strain sequencing project: providing services to taxonomists for standard genome sequencing and annotation.</title>
        <authorList>
            <consortium name="The Broad Institute Genomics Platform"/>
            <consortium name="The Broad Institute Genome Sequencing Center for Infectious Disease"/>
            <person name="Wu L."/>
            <person name="Ma J."/>
        </authorList>
    </citation>
    <scope>NUCLEOTIDE SEQUENCE [LARGE SCALE GENOMIC DNA]</scope>
    <source>
        <strain evidence="2">NBRC 106310</strain>
    </source>
</reference>
<name>A0ABN6X6E8_9MICO</name>
<dbReference type="RefSeq" id="WP_286300800.1">
    <property type="nucleotide sequence ID" value="NZ_AP027728.1"/>
</dbReference>
<evidence type="ECO:0000313" key="2">
    <source>
        <dbReference type="Proteomes" id="UP001321543"/>
    </source>
</evidence>
<organism evidence="1 2">
    <name type="scientific">Microbacterium suwonense</name>
    <dbReference type="NCBI Taxonomy" id="683047"/>
    <lineage>
        <taxon>Bacteria</taxon>
        <taxon>Bacillati</taxon>
        <taxon>Actinomycetota</taxon>
        <taxon>Actinomycetes</taxon>
        <taxon>Micrococcales</taxon>
        <taxon>Microbacteriaceae</taxon>
        <taxon>Microbacterium</taxon>
    </lineage>
</organism>
<dbReference type="EMBL" id="AP027728">
    <property type="protein sequence ID" value="BDZ40271.1"/>
    <property type="molecule type" value="Genomic_DNA"/>
</dbReference>
<accession>A0ABN6X6E8</accession>
<protein>
    <submittedName>
        <fullName evidence="1">Uncharacterized protein</fullName>
    </submittedName>
</protein>
<dbReference type="Proteomes" id="UP001321543">
    <property type="component" value="Chromosome"/>
</dbReference>
<proteinExistence type="predicted"/>
<evidence type="ECO:0000313" key="1">
    <source>
        <dbReference type="EMBL" id="BDZ40271.1"/>
    </source>
</evidence>
<sequence>MSEETPPIGVDFFPDWGHRLPLWDGGTLPPLSEALLDDLRSWVRTWQIVLDPVSEVRWPDDEVGRAWIAEGHRLVAAVEAELGAGYVLKHDFDMYGPDHDHTSL</sequence>